<dbReference type="AlphaFoldDB" id="A0A6J6BV58"/>
<reference evidence="1" key="1">
    <citation type="submission" date="2020-05" db="EMBL/GenBank/DDBJ databases">
        <authorList>
            <person name="Chiriac C."/>
            <person name="Salcher M."/>
            <person name="Ghai R."/>
            <person name="Kavagutti S V."/>
        </authorList>
    </citation>
    <scope>NUCLEOTIDE SEQUENCE</scope>
</reference>
<sequence>MSVQNAAHAVENARDCTRLVLDLVSDAVGLTLQFPESLTPAGVLFAIGARVARMFPHPTAQFFDVVGAFLGDGVGRVSAPFVFALEIGQFATNLGILAKITEVTIHRLGILGE</sequence>
<gene>
    <name evidence="1" type="ORF">UFOPK1413_00806</name>
</gene>
<name>A0A6J6BV58_9ZZZZ</name>
<protein>
    <submittedName>
        <fullName evidence="1">Unannotated protein</fullName>
    </submittedName>
</protein>
<proteinExistence type="predicted"/>
<dbReference type="EMBL" id="CAEZSG010000131">
    <property type="protein sequence ID" value="CAB4542517.1"/>
    <property type="molecule type" value="Genomic_DNA"/>
</dbReference>
<organism evidence="1">
    <name type="scientific">freshwater metagenome</name>
    <dbReference type="NCBI Taxonomy" id="449393"/>
    <lineage>
        <taxon>unclassified sequences</taxon>
        <taxon>metagenomes</taxon>
        <taxon>ecological metagenomes</taxon>
    </lineage>
</organism>
<accession>A0A6J6BV58</accession>
<evidence type="ECO:0000313" key="1">
    <source>
        <dbReference type="EMBL" id="CAB4542517.1"/>
    </source>
</evidence>